<dbReference type="PROSITE" id="PS00211">
    <property type="entry name" value="ABC_TRANSPORTER_1"/>
    <property type="match status" value="1"/>
</dbReference>
<evidence type="ECO:0000313" key="14">
    <source>
        <dbReference type="Proteomes" id="UP000182624"/>
    </source>
</evidence>
<evidence type="ECO:0000256" key="3">
    <source>
        <dbReference type="ARBA" id="ARBA00022475"/>
    </source>
</evidence>
<proteinExistence type="predicted"/>
<dbReference type="PANTHER" id="PTHR24221:SF654">
    <property type="entry name" value="ATP-BINDING CASSETTE SUB-FAMILY B MEMBER 6"/>
    <property type="match status" value="1"/>
</dbReference>
<dbReference type="InterPro" id="IPR003593">
    <property type="entry name" value="AAA+_ATPase"/>
</dbReference>
<dbReference type="SUPFAM" id="SSF90123">
    <property type="entry name" value="ABC transporter transmembrane region"/>
    <property type="match status" value="1"/>
</dbReference>
<dbReference type="SUPFAM" id="SSF52540">
    <property type="entry name" value="P-loop containing nucleoside triphosphate hydrolases"/>
    <property type="match status" value="1"/>
</dbReference>
<dbReference type="OrthoDB" id="9762778at2"/>
<dbReference type="GO" id="GO:0005886">
    <property type="term" value="C:plasma membrane"/>
    <property type="evidence" value="ECO:0007669"/>
    <property type="project" value="UniProtKB-SubCell"/>
</dbReference>
<sequence>MGWFDEQIRQRIKSDQNIFEDSMYNMMSSISGKYESLMLDRRHIARKAVEEIIEYFGFTPKEVTSDLKDAVKAYGIMYRRITLEGKWYKDAYGPMLAYLGNQDKPVALLPKRGGGYRYYNYDKKKKVTVNAKNYKDFLDEAYCFYRPLPRKKLTVTDLLIYMKDCMDMGDLIFFALLALSFTLGSIVTTQLTGFITGYVMKKHNISMLVGTAVYFFMVVIANQLFEASSELVKERIEIKNSVSVESAVMSRILYLPASFFKDYTSGELASRIDAVGTICSLLVENFFTLPVTVIVSLLYLFQIGNFAKCLVVPSIAILFTSMIVSIATILVRTKINKKIMQYDADEDGLSYALINGIQKIKLAGAEKRAFAKWANNYNQSARLSYRPPAAIIFSGTISKAITIIGSIILYYTAVKGGVTPGDYVAFGVAFGYYQGVFNGFESVAISAAQINPVLSLAEPILNAEPESSEGKIAVDKLIGGVEISNVSFRYSETTPYVLSGLNLKIKPGEYVAIVGKTGCGKSTIIRLLLGFEKPEKGAIYYDGRDLERLDLGSLRRKIGSVTQTGSLFEGDIYSNIVISAPTLSLDEAWEAAEIAGIADDIEKMPMGMNTIISEGQGGISGGQKQRIMIARAIAPKPKVLLLDEATSALDNITQKKVSDALYNLKCTRIVVAHRLSTIKNCDRIVVLDGGKIVEDGTYDELVAKKGYFTELVERQQL</sequence>
<dbReference type="PROSITE" id="PS50929">
    <property type="entry name" value="ABC_TM1F"/>
    <property type="match status" value="1"/>
</dbReference>
<dbReference type="RefSeq" id="WP_074885064.1">
    <property type="nucleotide sequence ID" value="NZ_FOXO01000005.1"/>
</dbReference>
<feature type="transmembrane region" description="Helical" evidence="10">
    <location>
        <begin position="286"/>
        <end position="304"/>
    </location>
</feature>
<evidence type="ECO:0000256" key="1">
    <source>
        <dbReference type="ARBA" id="ARBA00004651"/>
    </source>
</evidence>
<dbReference type="InterPro" id="IPR011527">
    <property type="entry name" value="ABC1_TM_dom"/>
</dbReference>
<feature type="domain" description="ABC transmembrane type-1" evidence="12">
    <location>
        <begin position="172"/>
        <end position="449"/>
    </location>
</feature>
<evidence type="ECO:0000256" key="5">
    <source>
        <dbReference type="ARBA" id="ARBA00022741"/>
    </source>
</evidence>
<reference evidence="14" key="1">
    <citation type="submission" date="2016-10" db="EMBL/GenBank/DDBJ databases">
        <authorList>
            <person name="Varghese N."/>
            <person name="Submissions S."/>
        </authorList>
    </citation>
    <scope>NUCLEOTIDE SEQUENCE [LARGE SCALE GENOMIC DNA]</scope>
    <source>
        <strain evidence="14">P18</strain>
    </source>
</reference>
<dbReference type="EMBL" id="FOXO01000005">
    <property type="protein sequence ID" value="SFP64951.1"/>
    <property type="molecule type" value="Genomic_DNA"/>
</dbReference>
<dbReference type="PANTHER" id="PTHR24221">
    <property type="entry name" value="ATP-BINDING CASSETTE SUB-FAMILY B"/>
    <property type="match status" value="1"/>
</dbReference>
<evidence type="ECO:0000256" key="4">
    <source>
        <dbReference type="ARBA" id="ARBA00022692"/>
    </source>
</evidence>
<evidence type="ECO:0000256" key="9">
    <source>
        <dbReference type="ARBA" id="ARBA00023136"/>
    </source>
</evidence>
<protein>
    <submittedName>
        <fullName evidence="13">NHLM bacteriocin system ABC transporter, ATP-binding protein</fullName>
    </submittedName>
</protein>
<dbReference type="GO" id="GO:0008234">
    <property type="term" value="F:cysteine-type peptidase activity"/>
    <property type="evidence" value="ECO:0007669"/>
    <property type="project" value="UniProtKB-KW"/>
</dbReference>
<evidence type="ECO:0000259" key="11">
    <source>
        <dbReference type="PROSITE" id="PS50893"/>
    </source>
</evidence>
<feature type="transmembrane region" description="Helical" evidence="10">
    <location>
        <begin position="310"/>
        <end position="331"/>
    </location>
</feature>
<evidence type="ECO:0000256" key="2">
    <source>
        <dbReference type="ARBA" id="ARBA00022448"/>
    </source>
</evidence>
<dbReference type="Gene3D" id="1.20.1560.10">
    <property type="entry name" value="ABC transporter type 1, transmembrane domain"/>
    <property type="match status" value="1"/>
</dbReference>
<dbReference type="Proteomes" id="UP000182624">
    <property type="component" value="Unassembled WGS sequence"/>
</dbReference>
<keyword evidence="6" id="KW-0645">Protease</keyword>
<feature type="transmembrane region" description="Helical" evidence="10">
    <location>
        <begin position="389"/>
        <end position="411"/>
    </location>
</feature>
<evidence type="ECO:0000256" key="10">
    <source>
        <dbReference type="SAM" id="Phobius"/>
    </source>
</evidence>
<keyword evidence="8 10" id="KW-1133">Transmembrane helix</keyword>
<accession>A0A1I5S2Y6</accession>
<dbReference type="Pfam" id="PF00664">
    <property type="entry name" value="ABC_membrane"/>
    <property type="match status" value="1"/>
</dbReference>
<dbReference type="InterPro" id="IPR036640">
    <property type="entry name" value="ABC1_TM_sf"/>
</dbReference>
<dbReference type="InterPro" id="IPR027417">
    <property type="entry name" value="P-loop_NTPase"/>
</dbReference>
<organism evidence="13 14">
    <name type="scientific">Butyrivibrio proteoclasticus</name>
    <dbReference type="NCBI Taxonomy" id="43305"/>
    <lineage>
        <taxon>Bacteria</taxon>
        <taxon>Bacillati</taxon>
        <taxon>Bacillota</taxon>
        <taxon>Clostridia</taxon>
        <taxon>Lachnospirales</taxon>
        <taxon>Lachnospiraceae</taxon>
        <taxon>Butyrivibrio</taxon>
    </lineage>
</organism>
<keyword evidence="14" id="KW-1185">Reference proteome</keyword>
<dbReference type="Gene3D" id="3.40.50.300">
    <property type="entry name" value="P-loop containing nucleotide triphosphate hydrolases"/>
    <property type="match status" value="1"/>
</dbReference>
<dbReference type="AlphaFoldDB" id="A0A1I5S2Y6"/>
<feature type="transmembrane region" description="Helical" evidence="10">
    <location>
        <begin position="205"/>
        <end position="225"/>
    </location>
</feature>
<dbReference type="InterPro" id="IPR017871">
    <property type="entry name" value="ABC_transporter-like_CS"/>
</dbReference>
<keyword evidence="6" id="KW-0788">Thiol protease</keyword>
<dbReference type="InterPro" id="IPR003439">
    <property type="entry name" value="ABC_transporter-like_ATP-bd"/>
</dbReference>
<keyword evidence="2" id="KW-0813">Transport</keyword>
<evidence type="ECO:0000256" key="6">
    <source>
        <dbReference type="ARBA" id="ARBA00022807"/>
    </source>
</evidence>
<keyword evidence="6" id="KW-0378">Hydrolase</keyword>
<dbReference type="InterPro" id="IPR039421">
    <property type="entry name" value="Type_1_exporter"/>
</dbReference>
<keyword evidence="5" id="KW-0547">Nucleotide-binding</keyword>
<evidence type="ECO:0000256" key="7">
    <source>
        <dbReference type="ARBA" id="ARBA00022840"/>
    </source>
</evidence>
<keyword evidence="9 10" id="KW-0472">Membrane</keyword>
<dbReference type="FunFam" id="3.40.50.300:FF:000299">
    <property type="entry name" value="ABC transporter ATP-binding protein/permease"/>
    <property type="match status" value="1"/>
</dbReference>
<evidence type="ECO:0000313" key="13">
    <source>
        <dbReference type="EMBL" id="SFP64951.1"/>
    </source>
</evidence>
<comment type="subcellular location">
    <subcellularLocation>
        <location evidence="1">Cell membrane</location>
        <topology evidence="1">Multi-pass membrane protein</topology>
    </subcellularLocation>
</comment>
<dbReference type="GO" id="GO:0005524">
    <property type="term" value="F:ATP binding"/>
    <property type="evidence" value="ECO:0007669"/>
    <property type="project" value="UniProtKB-KW"/>
</dbReference>
<dbReference type="SMART" id="SM00382">
    <property type="entry name" value="AAA"/>
    <property type="match status" value="1"/>
</dbReference>
<dbReference type="PROSITE" id="PS50893">
    <property type="entry name" value="ABC_TRANSPORTER_2"/>
    <property type="match status" value="1"/>
</dbReference>
<feature type="transmembrane region" description="Helical" evidence="10">
    <location>
        <begin position="171"/>
        <end position="199"/>
    </location>
</feature>
<dbReference type="Pfam" id="PF00005">
    <property type="entry name" value="ABC_tran"/>
    <property type="match status" value="1"/>
</dbReference>
<keyword evidence="7 13" id="KW-0067">ATP-binding</keyword>
<evidence type="ECO:0000256" key="8">
    <source>
        <dbReference type="ARBA" id="ARBA00022989"/>
    </source>
</evidence>
<dbReference type="GO" id="GO:0140359">
    <property type="term" value="F:ABC-type transporter activity"/>
    <property type="evidence" value="ECO:0007669"/>
    <property type="project" value="InterPro"/>
</dbReference>
<dbReference type="GO" id="GO:0034040">
    <property type="term" value="F:ATPase-coupled lipid transmembrane transporter activity"/>
    <property type="evidence" value="ECO:0007669"/>
    <property type="project" value="TreeGrafter"/>
</dbReference>
<keyword evidence="3" id="KW-1003">Cell membrane</keyword>
<evidence type="ECO:0000259" key="12">
    <source>
        <dbReference type="PROSITE" id="PS50929"/>
    </source>
</evidence>
<keyword evidence="4 10" id="KW-0812">Transmembrane</keyword>
<gene>
    <name evidence="13" type="ORF">SAMN04487928_10591</name>
</gene>
<feature type="domain" description="ABC transporter" evidence="11">
    <location>
        <begin position="481"/>
        <end position="714"/>
    </location>
</feature>
<name>A0A1I5S2Y6_9FIRM</name>
<dbReference type="GO" id="GO:0016887">
    <property type="term" value="F:ATP hydrolysis activity"/>
    <property type="evidence" value="ECO:0007669"/>
    <property type="project" value="InterPro"/>
</dbReference>